<name>A0A179ISJ7_CORDF</name>
<keyword evidence="3" id="KW-1185">Reference proteome</keyword>
<dbReference type="Gene3D" id="3.40.50.1820">
    <property type="entry name" value="alpha/beta hydrolase"/>
    <property type="match status" value="1"/>
</dbReference>
<dbReference type="AlphaFoldDB" id="A0A179ISJ7"/>
<organism evidence="2 3">
    <name type="scientific">Cordyceps confragosa</name>
    <name type="common">Lecanicillium lecanii</name>
    <dbReference type="NCBI Taxonomy" id="2714763"/>
    <lineage>
        <taxon>Eukaryota</taxon>
        <taxon>Fungi</taxon>
        <taxon>Dikarya</taxon>
        <taxon>Ascomycota</taxon>
        <taxon>Pezizomycotina</taxon>
        <taxon>Sordariomycetes</taxon>
        <taxon>Hypocreomycetidae</taxon>
        <taxon>Hypocreales</taxon>
        <taxon>Cordycipitaceae</taxon>
        <taxon>Akanthomyces</taxon>
    </lineage>
</organism>
<accession>A0A179ISJ7</accession>
<evidence type="ECO:0000313" key="2">
    <source>
        <dbReference type="EMBL" id="OAR04802.1"/>
    </source>
</evidence>
<evidence type="ECO:0000256" key="1">
    <source>
        <dbReference type="SAM" id="MobiDB-lite"/>
    </source>
</evidence>
<gene>
    <name evidence="2" type="ORF">LLEC1_03240</name>
</gene>
<evidence type="ECO:0000313" key="3">
    <source>
        <dbReference type="Proteomes" id="UP000243081"/>
    </source>
</evidence>
<dbReference type="OrthoDB" id="10034502at2759"/>
<dbReference type="InterPro" id="IPR013744">
    <property type="entry name" value="SidJ"/>
</dbReference>
<comment type="caution">
    <text evidence="2">The sequence shown here is derived from an EMBL/GenBank/DDBJ whole genome shotgun (WGS) entry which is preliminary data.</text>
</comment>
<reference evidence="2 3" key="1">
    <citation type="submission" date="2016-03" db="EMBL/GenBank/DDBJ databases">
        <title>Fine-scale spatial genetic structure of a fungal parasite of coffee scale insects.</title>
        <authorList>
            <person name="Jackson D."/>
            <person name="Zemenick K.A."/>
            <person name="Malloure B."/>
            <person name="Quandt C.A."/>
            <person name="James T.Y."/>
        </authorList>
    </citation>
    <scope>NUCLEOTIDE SEQUENCE [LARGE SCALE GENOMIC DNA]</scope>
    <source>
        <strain evidence="2 3">UM487</strain>
    </source>
</reference>
<proteinExistence type="predicted"/>
<dbReference type="EMBL" id="LUKN01000208">
    <property type="protein sequence ID" value="OAR04802.1"/>
    <property type="molecule type" value="Genomic_DNA"/>
</dbReference>
<dbReference type="Proteomes" id="UP000243081">
    <property type="component" value="Unassembled WGS sequence"/>
</dbReference>
<protein>
    <submittedName>
        <fullName evidence="2">Uncharacterized protein</fullName>
    </submittedName>
</protein>
<sequence length="132" mass="14384">MVLRDGFAGRSADELKTIWAKAENFAKDAVENEPQSIDTVIPLWMTAPVYSNVPTSGRRFLSLTSPDSPQEPGADDMFSSDLSNEELGKSFWNDCGEGIADLEIDGADVGQRHGRSRLGRQGATFVEMEVSS</sequence>
<feature type="region of interest" description="Disordered" evidence="1">
    <location>
        <begin position="59"/>
        <end position="81"/>
    </location>
</feature>
<dbReference type="InterPro" id="IPR029058">
    <property type="entry name" value="AB_hydrolase_fold"/>
</dbReference>
<dbReference type="Pfam" id="PF08538">
    <property type="entry name" value="DUF1749"/>
    <property type="match status" value="1"/>
</dbReference>